<feature type="disulfide bond" evidence="13">
    <location>
        <begin position="1639"/>
        <end position="1648"/>
    </location>
</feature>
<evidence type="ECO:0000256" key="15">
    <source>
        <dbReference type="SAM" id="Phobius"/>
    </source>
</evidence>
<feature type="disulfide bond" evidence="13">
    <location>
        <begin position="1026"/>
        <end position="1043"/>
    </location>
</feature>
<feature type="coiled-coil region" evidence="14">
    <location>
        <begin position="2313"/>
        <end position="2340"/>
    </location>
</feature>
<feature type="disulfide bond" evidence="13">
    <location>
        <begin position="874"/>
        <end position="883"/>
    </location>
</feature>
<keyword evidence="15" id="KW-1133">Transmembrane helix</keyword>
<feature type="disulfide bond" evidence="13">
    <location>
        <begin position="1092"/>
        <end position="1101"/>
    </location>
</feature>
<dbReference type="SMART" id="SM00180">
    <property type="entry name" value="EGF_Lam"/>
    <property type="match status" value="17"/>
</dbReference>
<dbReference type="PANTHER" id="PTHR10574">
    <property type="entry name" value="NETRIN/LAMININ-RELATED"/>
    <property type="match status" value="1"/>
</dbReference>
<feature type="domain" description="Laminin EGF-like" evidence="17">
    <location>
        <begin position="502"/>
        <end position="556"/>
    </location>
</feature>
<feature type="domain" description="Laminin EGF-like" evidence="17">
    <location>
        <begin position="1168"/>
        <end position="1218"/>
    </location>
</feature>
<comment type="caution">
    <text evidence="13">Lacks conserved residue(s) required for the propagation of feature annotation.</text>
</comment>
<evidence type="ECO:0000256" key="2">
    <source>
        <dbReference type="ARBA" id="ARBA00022525"/>
    </source>
</evidence>
<evidence type="ECO:0000256" key="9">
    <source>
        <dbReference type="ARBA" id="ARBA00023180"/>
    </source>
</evidence>
<dbReference type="PROSITE" id="PS00022">
    <property type="entry name" value="EGF_1"/>
    <property type="match status" value="1"/>
</dbReference>
<feature type="domain" description="Laminin EGF-like" evidence="17">
    <location>
        <begin position="1309"/>
        <end position="1365"/>
    </location>
</feature>
<feature type="disulfide bond" evidence="13">
    <location>
        <begin position="1284"/>
        <end position="1293"/>
    </location>
</feature>
<keyword evidence="15" id="KW-0812">Transmembrane</keyword>
<dbReference type="SMART" id="SM00282">
    <property type="entry name" value="LamG"/>
    <property type="match status" value="5"/>
</dbReference>
<feature type="disulfide bond" evidence="13">
    <location>
        <begin position="1727"/>
        <end position="1739"/>
    </location>
</feature>
<keyword evidence="7 14" id="KW-0175">Coiled coil</keyword>
<feature type="disulfide bond" evidence="13">
    <location>
        <begin position="1170"/>
        <end position="1187"/>
    </location>
</feature>
<dbReference type="Proteomes" id="UP000492821">
    <property type="component" value="Unassembled WGS sequence"/>
</dbReference>
<evidence type="ECO:0000313" key="21">
    <source>
        <dbReference type="WBParaSite" id="Pan_g18538.t1"/>
    </source>
</evidence>
<feature type="domain" description="Laminin EGF-like" evidence="17">
    <location>
        <begin position="855"/>
        <end position="905"/>
    </location>
</feature>
<feature type="coiled-coil region" evidence="14">
    <location>
        <begin position="1917"/>
        <end position="1948"/>
    </location>
</feature>
<feature type="disulfide bond" evidence="12">
    <location>
        <begin position="2704"/>
        <end position="2731"/>
    </location>
</feature>
<dbReference type="InterPro" id="IPR008211">
    <property type="entry name" value="Laminin_N"/>
</dbReference>
<reference evidence="21" key="2">
    <citation type="submission" date="2020-10" db="UniProtKB">
        <authorList>
            <consortium name="WormBaseParasite"/>
        </authorList>
    </citation>
    <scope>IDENTIFICATION</scope>
</reference>
<feature type="disulfide bond" evidence="13">
    <location>
        <begin position="996"/>
        <end position="1005"/>
    </location>
</feature>
<feature type="domain" description="Laminin G" evidence="16">
    <location>
        <begin position="3006"/>
        <end position="3175"/>
    </location>
</feature>
<dbReference type="PROSITE" id="PS51115">
    <property type="entry name" value="LAMININ_IVA"/>
    <property type="match status" value="2"/>
</dbReference>
<feature type="transmembrane region" description="Helical" evidence="15">
    <location>
        <begin position="89"/>
        <end position="112"/>
    </location>
</feature>
<feature type="domain" description="Laminin G" evidence="16">
    <location>
        <begin position="3182"/>
        <end position="3362"/>
    </location>
</feature>
<dbReference type="CDD" id="cd00055">
    <property type="entry name" value="EGF_Lam"/>
    <property type="match status" value="16"/>
</dbReference>
<feature type="coiled-coil region" evidence="14">
    <location>
        <begin position="2190"/>
        <end position="2221"/>
    </location>
</feature>
<dbReference type="SMART" id="SM00136">
    <property type="entry name" value="LamNT"/>
    <property type="match status" value="1"/>
</dbReference>
<evidence type="ECO:0000256" key="13">
    <source>
        <dbReference type="PROSITE-ProRule" id="PRU00460"/>
    </source>
</evidence>
<dbReference type="InterPro" id="IPR000742">
    <property type="entry name" value="EGF"/>
</dbReference>
<dbReference type="PROSITE" id="PS50027">
    <property type="entry name" value="EGF_LAM_2"/>
    <property type="match status" value="12"/>
</dbReference>
<feature type="disulfide bond" evidence="13">
    <location>
        <begin position="1073"/>
        <end position="1090"/>
    </location>
</feature>
<feature type="disulfide bond" evidence="13">
    <location>
        <begin position="1189"/>
        <end position="1198"/>
    </location>
</feature>
<dbReference type="SUPFAM" id="SSF49899">
    <property type="entry name" value="Concanavalin A-like lectins/glucanases"/>
    <property type="match status" value="5"/>
</dbReference>
<feature type="domain" description="Laminin EGF-like" evidence="17">
    <location>
        <begin position="972"/>
        <end position="1023"/>
    </location>
</feature>
<dbReference type="InterPro" id="IPR050440">
    <property type="entry name" value="Laminin/Netrin_ECM"/>
</dbReference>
<feature type="disulfide bond" evidence="13">
    <location>
        <begin position="1045"/>
        <end position="1054"/>
    </location>
</feature>
<feature type="domain" description="Laminin IV type A" evidence="18">
    <location>
        <begin position="1377"/>
        <end position="1576"/>
    </location>
</feature>
<feature type="domain" description="Laminin EGF-like" evidence="17">
    <location>
        <begin position="1620"/>
        <end position="1669"/>
    </location>
</feature>
<evidence type="ECO:0000256" key="14">
    <source>
        <dbReference type="SAM" id="Coils"/>
    </source>
</evidence>
<evidence type="ECO:0000259" key="17">
    <source>
        <dbReference type="PROSITE" id="PS50027"/>
    </source>
</evidence>
<keyword evidence="6" id="KW-0084">Basement membrane</keyword>
<dbReference type="Gene3D" id="2.170.300.10">
    <property type="entry name" value="Tie2 ligand-binding domain superfamily"/>
    <property type="match status" value="1"/>
</dbReference>
<name>A0A7E4ZUN4_PANRE</name>
<feature type="coiled-coil region" evidence="14">
    <location>
        <begin position="2005"/>
        <end position="2032"/>
    </location>
</feature>
<dbReference type="FunFam" id="2.60.120.260:FF:000017">
    <property type="entry name" value="Laminin subunit alpha 2"/>
    <property type="match status" value="1"/>
</dbReference>
<dbReference type="Pfam" id="PF00052">
    <property type="entry name" value="Laminin_B"/>
    <property type="match status" value="2"/>
</dbReference>
<feature type="domain" description="Laminin EGF-like" evidence="17">
    <location>
        <begin position="1024"/>
        <end position="1070"/>
    </location>
</feature>
<dbReference type="Gene3D" id="2.10.25.10">
    <property type="entry name" value="Laminin"/>
    <property type="match status" value="15"/>
</dbReference>
<evidence type="ECO:0000256" key="8">
    <source>
        <dbReference type="ARBA" id="ARBA00023157"/>
    </source>
</evidence>
<dbReference type="SMART" id="SM00181">
    <property type="entry name" value="EGF"/>
    <property type="match status" value="13"/>
</dbReference>
<dbReference type="FunFam" id="2.10.25.10:FF:000209">
    <property type="entry name" value="Laminin subunit alpha 5"/>
    <property type="match status" value="1"/>
</dbReference>
<evidence type="ECO:0000313" key="20">
    <source>
        <dbReference type="Proteomes" id="UP000492821"/>
    </source>
</evidence>
<feature type="domain" description="Laminin EGF-like" evidence="17">
    <location>
        <begin position="1119"/>
        <end position="1167"/>
    </location>
</feature>
<comment type="subcellular location">
    <subcellularLocation>
        <location evidence="1">Secreted</location>
        <location evidence="1">Extracellular space</location>
        <location evidence="1">Extracellular matrix</location>
        <location evidence="1">Basement membrane</location>
    </subcellularLocation>
</comment>
<sequence length="3365" mass="370321">MVIVLRKRRSRTNKVCTMYTGHACMQQVSSLRSFDGREEKVADRCLSLVALHPLGSSLMYNLNLLKGGSEPPSLTSRSSMVDRPPRRHAFAALWLLLASTLIGTTSADYTIAEEEFDIDSDRYSAFSAGKGEKGLFPSIFNLATHADIRATATCGQHGPEHYCKLVEHVFGRAPQCDICDANDHRKNHPIDFAIDGTPKWWQSPTLGNGLSYEKVNITLDLRQEYQVAYVIVKAGNAPRPGTWVLEKSLDGITYTPWQYYAMSDADCMRHYGVPASVGVPRFERDDEVTCTSFFSRLDPVENGEIHTSLVNHRPSAEHPSQTLQNFTRARFVRLRLLTPRTLNADLIYVNRKDHKLDQSVTRRYFYSIKDISIGGQCICYGHAESCPPEEVHGQFRCECRHNTCGESCEKCCDLYNQLPWQPGTHKHPNVCQPCQCFNHATKCVYDESVEGRSLTPDGLFEGGGRCLDCAHNTEGINCEKCQSGFYRPTNVSHYLHNACIPCDCDALGSESNECVRDDTVAFDGHKPGDCICKPGFGGRRCEKCARGFRNYPVCERCPCHQAGSLNFDTCEEENCICKANVEGKYCDQCKPGTIFLNPNNPQGCQSCFCFGKSTACEEGNWAVGKLSTTSNWNLTEFHNFNVNVEPKKESQNISTLLSFTGTDYERENALSYWKAPAPFSGDLLNSYGGDLHYFVYFVPTRPEAVPTPFPDVIIEGNGIRLEHYTRLNFFPRENISVTVPLSETGGWYNSVTRQPIDKADLMRVLSDVKYFLVRARYTSEQLQSSIYGLTLETATPSLALSAGGNETVYKFNEIKMNGVEICECPEHFVGNSCERCETGYRRVNNQLYDGRCEKCNCEGHSDECDPFSGACLNCKHNTTGPRCEQCLPGHYGNPLLGGELGACKQCACPSVDNNHSSQCALSQLVLEGAAAADQDEYVCTACETGYDGNKCEICADGYFGEPAAINGTCQPCSCNGNIDPAAIGNCDRTTGECLRCIGYTDGPSCERCADNHWGSALDHTCRPCGCHHVGAIDLQCSNTTGSCECKEHYIGDRCESCAPGHGDVDSGCPACDCDEVGAIGTECNQVTGQCQCKVGVYGKRCDLCIPSYYNFTENGCSFCHCDDYGSIDQKCSNTTGECECRPNVEGTRCDHCVPGFFNITSNTGCEACGCNELGSSTNECNLISGQCVCKPGVTGVKCDTCLPNHWGLNETGCAECQKCPSPGQVCDPLNGECVCPPNTIGEACESCAPNSWNYDAYTGCVRCDCDGVGADSAECDAVTGQCKCKSGFVGHQCDRCEVGYFNFPDCEPCDCNPEGTDPRECRDNQCICTNEGQCKCKPHVTGLKCDQCTANSFALDAHNELGCTECFCFNRSNFCVQNSLVWQQIYANDRRAYFDEPYESVDRRGNLHVLKEAPQNFNSYLINNVPMYWPLPRNFLGDRTGSYNGFLRFKIWNEDNYRQQHGILPTPSTFKLFPQVILIGNDRLTLEHTAEEISIDNKYKVRLHEKSWRNKLAPQIPVSRAQIMVALQNVQGIYIRGTYNEFYRQDAINLKDVSLDVAVENVTDNASQSTATGVELCGECPEGYAGASCQNPAAGYCRKRAPSYLNEPDDLALVGYASPCACNGHSTVCDSETCRCTECAHNTIGDYCEKCKPGYHGDATAGTPDACVKCACPLASNSFSDTCSSAETGRGYICDACRPGYVGQYCEACVAGYFGDPTIEGGFCEQCACHPFGSLHNVCHNVTGQCDCRPGVTGRDCSSCSPRHAFINQVCTSCDQGCYSPLMQLEDELERDLETVQNLTDAKPIPHKRLRKIDDAVDSYHGILESIKLSEASAADLVGPDGKAENRNIKQANAVIEDAKVLRERANDAQQRLAELQKDVEDIRNIEHAQNRRVHDISTQLAAFTAHVTNSQSSGNADHLVKEAEQYLETIKEREREIEKQLNYATKNAEDADALLTKVLAKKLNESSYKDLRDQYKEKHALLKAFRDTIWDDAKANSTAAKKLTEVVNNRLEQLKDTVAEIEKAAAEQKDTHAKTAETIEAIKQELLNSHDFYKEISENLLEKVKESSAKARAKIEEDLATLRENKHKAHKAEQHAKDLSHAARKLKHQIDETKSVANETLTATNAYKDIVEALVNASAAAEKAKSAAESAFADIGQDTDNSIVDLAAAKLNDSKKLKESFADADGSDIAEATQKLRAVLDKVQKTAKEIQEEAKKVKDSQGVLDDHEDRINNIHLTVASSKDASDTAASSVDKFVNDVDELAHRVAAATNFNEQAIAEDIANVTATTADLAASLAKLNSVSDRSAGHTDELRSVKDQLAVLREKLNEAKERASKVRISISSDPRKACSRAYISPAHPSPTNTISLKYRPALDVPDSLLFLTLTKSRRTAAREFLAIELRDRRIIVHWNIGSGSRRATNSHNIAYIPASDRYTWYHIDVTRIGNAVRVSVGQKQTLGGEGAKNVDEPTEAVLGEPDATSEVVLNTVPGETKVHVGHEDTALATDLGLGTNKFAGVLGELTVDGTSIPLWVFASQTGQCDGAAGAPTTSASGHFFRNGFAQVRMPMSERQNTLIRIVYSAYSPDGLLYFRGSPTSGDFVSVELREGAIWVKARYGDDAVVEVHSALASYADGRVHRIRITKKAAEIELSVDDDADREAVAVAGAGTSPARISDEDPHFVGGVSPDFDKSPFEARGINWAGFVGCIQVVKPNQVSELDLDHPVRSQRVQPGCTFKSDRLLPADRVIGFPKPGYVVTESVILGSNSSLAFNLRTTNANAVLLYQKALKSASKRDADPEDPTFFAFYLYNGRLIVHLGTDVTDRLKRPSLSSNYTYNDGRLHNVFLARTPSAIEVRIDDREVLKSHFADETPIGSPDAKLYFGGLPARLRSPNDGDDMGTTEPLIGCLSDFYFNFERWSIVPEEHQALLGTCTLDAGFDTASASEESGEAPQGFERKNSKLSLALAAPTYVSDDAKALTEYDLVGPSPSTCKAAIPANASALLTANGVRYGATESSNSRIGFDRPRPDFKNFKIEFSFKTDSPDGMLWVWANYKNYTRYYLLYLDEGFLTFASDNARGRQKLYAYKERKFDDGEWHFVDFRKQEHEVRLQVDNLDAETFKDVPNARVMVKRLYVGGVISRHKKLFAFPKGNFKGCIKDFSVDGVIRDLVENSRDLVTCKETTGISYIHSGGFASFSGLKNYGTESFARDAIEIQFRFRSTNLTGTLVALASQNDEAARLFVTLEKNHLVFKAYDSERDFSIEHRIPLPSTLCPSEWHRFHVTLTGDRLILRLDDTQGTHKLAGFSPESIETFRALPVNIGGVSANIAVAANVYSLNGCIQDIQLSGTPTAIAKAKRLHKIIENGCPLV</sequence>
<feature type="disulfide bond" evidence="13">
    <location>
        <begin position="1024"/>
        <end position="1036"/>
    </location>
</feature>
<dbReference type="InterPro" id="IPR002049">
    <property type="entry name" value="LE_dom"/>
</dbReference>
<dbReference type="FunFam" id="2.10.25.10:FF:000106">
    <property type="entry name" value="Heparan sulfate proteoglycan 2"/>
    <property type="match status" value="1"/>
</dbReference>
<dbReference type="SUPFAM" id="SSF57196">
    <property type="entry name" value="EGF/Laminin"/>
    <property type="match status" value="15"/>
</dbReference>
<dbReference type="CDD" id="cd00110">
    <property type="entry name" value="LamG"/>
    <property type="match status" value="5"/>
</dbReference>
<feature type="disulfide bond" evidence="13">
    <location>
        <begin position="1119"/>
        <end position="1131"/>
    </location>
</feature>
<keyword evidence="2" id="KW-0964">Secreted</keyword>
<feature type="domain" description="Laminin G" evidence="16">
    <location>
        <begin position="2338"/>
        <end position="2539"/>
    </location>
</feature>
<feature type="domain" description="Laminin N-terminal" evidence="19">
    <location>
        <begin position="131"/>
        <end position="376"/>
    </location>
</feature>
<dbReference type="GO" id="GO:0009888">
    <property type="term" value="P:tissue development"/>
    <property type="evidence" value="ECO:0007669"/>
    <property type="project" value="TreeGrafter"/>
</dbReference>
<feature type="domain" description="Laminin EGF-like" evidence="17">
    <location>
        <begin position="1263"/>
        <end position="1308"/>
    </location>
</feature>
<evidence type="ECO:0000256" key="12">
    <source>
        <dbReference type="PROSITE-ProRule" id="PRU00122"/>
    </source>
</evidence>
<feature type="disulfide bond" evidence="13">
    <location>
        <begin position="1729"/>
        <end position="1746"/>
    </location>
</feature>
<dbReference type="Gene3D" id="2.60.120.200">
    <property type="match status" value="5"/>
</dbReference>
<dbReference type="InterPro" id="IPR056863">
    <property type="entry name" value="LMN_ATRN_NET-like_EGF"/>
</dbReference>
<evidence type="ECO:0000259" key="16">
    <source>
        <dbReference type="PROSITE" id="PS50025"/>
    </source>
</evidence>
<evidence type="ECO:0000256" key="4">
    <source>
        <dbReference type="ARBA" id="ARBA00022729"/>
    </source>
</evidence>
<feature type="disulfide bond" evidence="12">
    <location>
        <begin position="3335"/>
        <end position="3362"/>
    </location>
</feature>
<feature type="disulfide bond" evidence="13">
    <location>
        <begin position="577"/>
        <end position="586"/>
    </location>
</feature>
<dbReference type="PROSITE" id="PS50025">
    <property type="entry name" value="LAM_G_DOMAIN"/>
    <property type="match status" value="5"/>
</dbReference>
<evidence type="ECO:0000259" key="19">
    <source>
        <dbReference type="PROSITE" id="PS51117"/>
    </source>
</evidence>
<feature type="coiled-coil region" evidence="14">
    <location>
        <begin position="2066"/>
        <end position="2110"/>
    </location>
</feature>
<dbReference type="FunFam" id="2.10.25.10:FF:000242">
    <property type="entry name" value="Laminin subunit alpha 1"/>
    <property type="match status" value="1"/>
</dbReference>
<dbReference type="FunFam" id="2.10.25.10:FF:000135">
    <property type="entry name" value="Laminin subunit beta 4"/>
    <property type="match status" value="1"/>
</dbReference>
<feature type="disulfide bond" evidence="13">
    <location>
        <begin position="1336"/>
        <end position="1345"/>
    </location>
</feature>
<dbReference type="Pfam" id="PF00055">
    <property type="entry name" value="Laminin_N"/>
    <property type="match status" value="1"/>
</dbReference>
<feature type="disulfide bond" evidence="13">
    <location>
        <begin position="1121"/>
        <end position="1138"/>
    </location>
</feature>
<dbReference type="PRINTS" id="PR00011">
    <property type="entry name" value="EGFLAMININ"/>
</dbReference>
<accession>A0A7E4ZUN4</accession>
<feature type="disulfide bond" evidence="13">
    <location>
        <begin position="1265"/>
        <end position="1282"/>
    </location>
</feature>
<evidence type="ECO:0000259" key="18">
    <source>
        <dbReference type="PROSITE" id="PS51115"/>
    </source>
</evidence>
<dbReference type="PANTHER" id="PTHR10574:SF444">
    <property type="entry name" value="BASEMENT MEMBRANE-SPECIFIC HEPARAN SULFATE PROTEOGLYCAN CORE PROTEIN"/>
    <property type="match status" value="1"/>
</dbReference>
<dbReference type="InterPro" id="IPR013320">
    <property type="entry name" value="ConA-like_dom_sf"/>
</dbReference>
<evidence type="ECO:0000256" key="7">
    <source>
        <dbReference type="ARBA" id="ARBA00023054"/>
    </source>
</evidence>
<dbReference type="FunFam" id="2.10.25.10:FF:000074">
    <property type="entry name" value="Laminin subunit alpha"/>
    <property type="match status" value="2"/>
</dbReference>
<dbReference type="FunFam" id="2.10.25.10:FF:000069">
    <property type="entry name" value="Laminin subunit alpha 1"/>
    <property type="match status" value="1"/>
</dbReference>
<feature type="domain" description="Laminin G" evidence="16">
    <location>
        <begin position="2742"/>
        <end position="2929"/>
    </location>
</feature>
<evidence type="ECO:0000256" key="3">
    <source>
        <dbReference type="ARBA" id="ARBA00022530"/>
    </source>
</evidence>
<protein>
    <submittedName>
        <fullName evidence="21">Laminin EGF-like domain-containing protein</fullName>
    </submittedName>
</protein>
<feature type="domain" description="Laminin IV type A" evidence="18">
    <location>
        <begin position="627"/>
        <end position="821"/>
    </location>
</feature>
<evidence type="ECO:0000256" key="5">
    <source>
        <dbReference type="ARBA" id="ARBA00022737"/>
    </source>
</evidence>
<feature type="disulfide bond" evidence="13">
    <location>
        <begin position="532"/>
        <end position="541"/>
    </location>
</feature>
<feature type="domain" description="Laminin EGF-like" evidence="17">
    <location>
        <begin position="1727"/>
        <end position="1773"/>
    </location>
</feature>
<reference evidence="20" key="1">
    <citation type="journal article" date="2013" name="Genetics">
        <title>The draft genome and transcriptome of Panagrellus redivivus are shaped by the harsh demands of a free-living lifestyle.</title>
        <authorList>
            <person name="Srinivasan J."/>
            <person name="Dillman A.R."/>
            <person name="Macchietto M.G."/>
            <person name="Heikkinen L."/>
            <person name="Lakso M."/>
            <person name="Fracchia K.M."/>
            <person name="Antoshechkin I."/>
            <person name="Mortazavi A."/>
            <person name="Wong G."/>
            <person name="Sternberg P.W."/>
        </authorList>
    </citation>
    <scope>NUCLEOTIDE SEQUENCE [LARGE SCALE GENOMIC DNA]</scope>
    <source>
        <strain evidence="20">MT8872</strain>
    </source>
</reference>
<dbReference type="FunFam" id="2.10.25.10:FF:000189">
    <property type="entry name" value="Laminin subunit alpha 2"/>
    <property type="match status" value="1"/>
</dbReference>
<feature type="disulfide bond" evidence="13">
    <location>
        <begin position="1168"/>
        <end position="1180"/>
    </location>
</feature>
<keyword evidence="8 13" id="KW-1015">Disulfide bond</keyword>
<evidence type="ECO:0000256" key="1">
    <source>
        <dbReference type="ARBA" id="ARBA00004302"/>
    </source>
</evidence>
<dbReference type="FunFam" id="2.10.25.10:FF:000130">
    <property type="entry name" value="Laminin subunit beta 1"/>
    <property type="match status" value="1"/>
</dbReference>
<evidence type="ECO:0000256" key="11">
    <source>
        <dbReference type="ARBA" id="ARBA00065619"/>
    </source>
</evidence>
<dbReference type="Pfam" id="PF00053">
    <property type="entry name" value="EGF_laminin"/>
    <property type="match status" value="14"/>
</dbReference>
<feature type="coiled-coil region" evidence="14">
    <location>
        <begin position="1849"/>
        <end position="1886"/>
    </location>
</feature>
<dbReference type="PROSITE" id="PS01248">
    <property type="entry name" value="EGF_LAM_1"/>
    <property type="match status" value="6"/>
</dbReference>
<keyword evidence="20" id="KW-1185">Reference proteome</keyword>
<keyword evidence="10 13" id="KW-0424">Laminin EGF-like domain</keyword>
<organism evidence="20 21">
    <name type="scientific">Panagrellus redivivus</name>
    <name type="common">Microworm</name>
    <dbReference type="NCBI Taxonomy" id="6233"/>
    <lineage>
        <taxon>Eukaryota</taxon>
        <taxon>Metazoa</taxon>
        <taxon>Ecdysozoa</taxon>
        <taxon>Nematoda</taxon>
        <taxon>Chromadorea</taxon>
        <taxon>Rhabditida</taxon>
        <taxon>Tylenchina</taxon>
        <taxon>Panagrolaimomorpha</taxon>
        <taxon>Panagrolaimoidea</taxon>
        <taxon>Panagrolaimidae</taxon>
        <taxon>Panagrellus</taxon>
    </lineage>
</organism>
<feature type="domain" description="Laminin G" evidence="16">
    <location>
        <begin position="2551"/>
        <end position="2731"/>
    </location>
</feature>
<dbReference type="FunFam" id="2.10.25.10:FF:000580">
    <property type="entry name" value="Wing blister, isoform B"/>
    <property type="match status" value="1"/>
</dbReference>
<dbReference type="Pfam" id="PF02210">
    <property type="entry name" value="Laminin_G_2"/>
    <property type="match status" value="4"/>
</dbReference>
<feature type="disulfide bond" evidence="13">
    <location>
        <begin position="1748"/>
        <end position="1757"/>
    </location>
</feature>
<feature type="domain" description="Laminin EGF-like" evidence="17">
    <location>
        <begin position="1071"/>
        <end position="1118"/>
    </location>
</feature>
<dbReference type="PROSITE" id="PS51117">
    <property type="entry name" value="LAMININ_NTER"/>
    <property type="match status" value="1"/>
</dbReference>
<feature type="disulfide bond" evidence="13">
    <location>
        <begin position="1263"/>
        <end position="1275"/>
    </location>
</feature>
<dbReference type="InterPro" id="IPR000034">
    <property type="entry name" value="Laminin_IV"/>
</dbReference>
<keyword evidence="15" id="KW-0472">Membrane</keyword>
<proteinExistence type="predicted"/>
<feature type="disulfide bond" evidence="13">
    <location>
        <begin position="1309"/>
        <end position="1321"/>
    </location>
</feature>
<keyword evidence="9" id="KW-0325">Glycoprotein</keyword>
<feature type="disulfide bond" evidence="13">
    <location>
        <begin position="1140"/>
        <end position="1149"/>
    </location>
</feature>
<evidence type="ECO:0000256" key="6">
    <source>
        <dbReference type="ARBA" id="ARBA00022869"/>
    </source>
</evidence>
<dbReference type="WBParaSite" id="Pan_g18538.t1">
    <property type="protein sequence ID" value="Pan_g18538.t1"/>
    <property type="gene ID" value="Pan_g18538"/>
</dbReference>
<dbReference type="SMART" id="SM00281">
    <property type="entry name" value="LamB"/>
    <property type="match status" value="2"/>
</dbReference>
<feature type="disulfide bond" evidence="13">
    <location>
        <begin position="502"/>
        <end position="514"/>
    </location>
</feature>
<comment type="subunit">
    <text evidence="11">Laminin is a complex glycoprotein, consisting of three different polypeptide chains (alpha, beta, gamma), which are bound to each other by disulfide bonds into a cross-shaped molecule comprising one long and three short arms with globules at each end.</text>
</comment>
<dbReference type="GO" id="GO:0009887">
    <property type="term" value="P:animal organ morphogenesis"/>
    <property type="evidence" value="ECO:0007669"/>
    <property type="project" value="TreeGrafter"/>
</dbReference>
<feature type="domain" description="Laminin EGF-like" evidence="17">
    <location>
        <begin position="557"/>
        <end position="606"/>
    </location>
</feature>
<keyword evidence="3" id="KW-0272">Extracellular matrix</keyword>
<keyword evidence="5" id="KW-0677">Repeat</keyword>
<dbReference type="FunFam" id="2.10.25.10:FF:000033">
    <property type="entry name" value="Laminin subunit alpha 2"/>
    <property type="match status" value="1"/>
</dbReference>
<keyword evidence="4" id="KW-0732">Signal</keyword>
<dbReference type="Pfam" id="PF24973">
    <property type="entry name" value="EGF_LMN_ATRN"/>
    <property type="match status" value="2"/>
</dbReference>
<feature type="disulfide bond" evidence="13">
    <location>
        <begin position="1071"/>
        <end position="1083"/>
    </location>
</feature>
<dbReference type="GO" id="GO:0005604">
    <property type="term" value="C:basement membrane"/>
    <property type="evidence" value="ECO:0007669"/>
    <property type="project" value="UniProtKB-SubCell"/>
</dbReference>
<dbReference type="InterPro" id="IPR001791">
    <property type="entry name" value="Laminin_G"/>
</dbReference>
<evidence type="ECO:0000256" key="10">
    <source>
        <dbReference type="ARBA" id="ARBA00023292"/>
    </source>
</evidence>
<dbReference type="Gene3D" id="2.60.120.260">
    <property type="entry name" value="Galactose-binding domain-like"/>
    <property type="match status" value="1"/>
</dbReference>